<evidence type="ECO:0000313" key="5">
    <source>
        <dbReference type="EMBL" id="TPX31428.1"/>
    </source>
</evidence>
<name>A0A507BW72_9FUNG</name>
<dbReference type="CDD" id="cd21608">
    <property type="entry name" value="RRM2_NsCP33_like"/>
    <property type="match status" value="1"/>
</dbReference>
<comment type="caution">
    <text evidence="5">The sequence shown here is derived from an EMBL/GenBank/DDBJ whole genome shotgun (WGS) entry which is preliminary data.</text>
</comment>
<dbReference type="InterPro" id="IPR048289">
    <property type="entry name" value="RRM2_NsCP33-like"/>
</dbReference>
<dbReference type="Pfam" id="PF00076">
    <property type="entry name" value="RRM_1"/>
    <property type="match status" value="1"/>
</dbReference>
<keyword evidence="6" id="KW-1185">Reference proteome</keyword>
<dbReference type="Gene3D" id="3.30.70.330">
    <property type="match status" value="1"/>
</dbReference>
<dbReference type="SMART" id="SM00360">
    <property type="entry name" value="RRM"/>
    <property type="match status" value="1"/>
</dbReference>
<dbReference type="PANTHER" id="PTHR48027">
    <property type="entry name" value="HETEROGENEOUS NUCLEAR RIBONUCLEOPROTEIN 87F-RELATED"/>
    <property type="match status" value="1"/>
</dbReference>
<dbReference type="RefSeq" id="XP_031022864.1">
    <property type="nucleotide sequence ID" value="XM_031171159.1"/>
</dbReference>
<dbReference type="InterPro" id="IPR035979">
    <property type="entry name" value="RBD_domain_sf"/>
</dbReference>
<evidence type="ECO:0000256" key="2">
    <source>
        <dbReference type="PROSITE-ProRule" id="PRU00176"/>
    </source>
</evidence>
<dbReference type="GO" id="GO:0003723">
    <property type="term" value="F:RNA binding"/>
    <property type="evidence" value="ECO:0007669"/>
    <property type="project" value="UniProtKB-UniRule"/>
</dbReference>
<evidence type="ECO:0000259" key="4">
    <source>
        <dbReference type="PROSITE" id="PS50102"/>
    </source>
</evidence>
<keyword evidence="1 2" id="KW-0694">RNA-binding</keyword>
<dbReference type="InterPro" id="IPR000504">
    <property type="entry name" value="RRM_dom"/>
</dbReference>
<dbReference type="GeneID" id="42006456"/>
<accession>A0A507BW72</accession>
<feature type="domain" description="RRM" evidence="4">
    <location>
        <begin position="28"/>
        <end position="106"/>
    </location>
</feature>
<evidence type="ECO:0000256" key="3">
    <source>
        <dbReference type="SAM" id="MobiDB-lite"/>
    </source>
</evidence>
<dbReference type="InterPro" id="IPR012677">
    <property type="entry name" value="Nucleotide-bd_a/b_plait_sf"/>
</dbReference>
<dbReference type="PROSITE" id="PS50102">
    <property type="entry name" value="RRM"/>
    <property type="match status" value="1"/>
</dbReference>
<dbReference type="InterPro" id="IPR052462">
    <property type="entry name" value="SLIRP/GR-RBP-like"/>
</dbReference>
<evidence type="ECO:0000313" key="6">
    <source>
        <dbReference type="Proteomes" id="UP000319731"/>
    </source>
</evidence>
<protein>
    <recommendedName>
        <fullName evidence="4">RRM domain-containing protein</fullName>
    </recommendedName>
</protein>
<dbReference type="AlphaFoldDB" id="A0A507BW72"/>
<feature type="compositionally biased region" description="Gly residues" evidence="3">
    <location>
        <begin position="134"/>
        <end position="148"/>
    </location>
</feature>
<reference evidence="5 6" key="1">
    <citation type="journal article" date="2019" name="Sci. Rep.">
        <title>Comparative genomics of chytrid fungi reveal insights into the obligate biotrophic and pathogenic lifestyle of Synchytrium endobioticum.</title>
        <authorList>
            <person name="van de Vossenberg B.T.L.H."/>
            <person name="Warris S."/>
            <person name="Nguyen H.D.T."/>
            <person name="van Gent-Pelzer M.P.E."/>
            <person name="Joly D.L."/>
            <person name="van de Geest H.C."/>
            <person name="Bonants P.J.M."/>
            <person name="Smith D.S."/>
            <person name="Levesque C.A."/>
            <person name="van der Lee T.A.J."/>
        </authorList>
    </citation>
    <scope>NUCLEOTIDE SEQUENCE [LARGE SCALE GENOMIC DNA]</scope>
    <source>
        <strain evidence="5 6">JEL517</strain>
    </source>
</reference>
<feature type="region of interest" description="Disordered" evidence="3">
    <location>
        <begin position="134"/>
        <end position="157"/>
    </location>
</feature>
<dbReference type="OrthoDB" id="439808at2759"/>
<organism evidence="5 6">
    <name type="scientific">Synchytrium microbalum</name>
    <dbReference type="NCBI Taxonomy" id="1806994"/>
    <lineage>
        <taxon>Eukaryota</taxon>
        <taxon>Fungi</taxon>
        <taxon>Fungi incertae sedis</taxon>
        <taxon>Chytridiomycota</taxon>
        <taxon>Chytridiomycota incertae sedis</taxon>
        <taxon>Chytridiomycetes</taxon>
        <taxon>Synchytriales</taxon>
        <taxon>Synchytriaceae</taxon>
        <taxon>Synchytrium</taxon>
    </lineage>
</organism>
<dbReference type="EMBL" id="QEAO01000045">
    <property type="protein sequence ID" value="TPX31428.1"/>
    <property type="molecule type" value="Genomic_DNA"/>
</dbReference>
<dbReference type="SUPFAM" id="SSF54928">
    <property type="entry name" value="RNA-binding domain, RBD"/>
    <property type="match status" value="1"/>
</dbReference>
<dbReference type="Proteomes" id="UP000319731">
    <property type="component" value="Unassembled WGS sequence"/>
</dbReference>
<dbReference type="STRING" id="1806994.A0A507BW72"/>
<proteinExistence type="predicted"/>
<evidence type="ECO:0000256" key="1">
    <source>
        <dbReference type="ARBA" id="ARBA00022884"/>
    </source>
</evidence>
<gene>
    <name evidence="5" type="ORF">SmJEL517_g05233</name>
</gene>
<sequence length="157" mass="16082">MSRQESAPGTKWYAYLSVSRVYLKNGAWTPFVGNLSWSTESDHLRSAFEPYGNVTDSFVLKDRESGRSRGFGFVTMSTPDEANAAISALNETDLDGRNIRVNLAESTPRGGGGGGYSGGSGGGGYGGGGGGYGSGGGGNYGGGGGGYQQRGSAYGNY</sequence>